<keyword evidence="4 6" id="KW-1133">Transmembrane helix</keyword>
<reference evidence="8" key="1">
    <citation type="submission" date="2020-11" db="EMBL/GenBank/DDBJ databases">
        <title>Isolation and identification of active actinomycetes.</title>
        <authorList>
            <person name="Sun X."/>
        </authorList>
    </citation>
    <scope>NUCLEOTIDE SEQUENCE</scope>
    <source>
        <strain evidence="8">NEAU-A11</strain>
    </source>
</reference>
<dbReference type="InterPro" id="IPR050638">
    <property type="entry name" value="AA-Vitamin_Transporters"/>
</dbReference>
<dbReference type="SUPFAM" id="SSF103481">
    <property type="entry name" value="Multidrug resistance efflux transporter EmrE"/>
    <property type="match status" value="2"/>
</dbReference>
<evidence type="ECO:0000313" key="8">
    <source>
        <dbReference type="EMBL" id="MBG0568884.1"/>
    </source>
</evidence>
<evidence type="ECO:0000256" key="3">
    <source>
        <dbReference type="ARBA" id="ARBA00022692"/>
    </source>
</evidence>
<feature type="transmembrane region" description="Helical" evidence="6">
    <location>
        <begin position="251"/>
        <end position="271"/>
    </location>
</feature>
<evidence type="ECO:0000256" key="2">
    <source>
        <dbReference type="ARBA" id="ARBA00007362"/>
    </source>
</evidence>
<feature type="transmembrane region" description="Helical" evidence="6">
    <location>
        <begin position="77"/>
        <end position="96"/>
    </location>
</feature>
<keyword evidence="9" id="KW-1185">Reference proteome</keyword>
<feature type="transmembrane region" description="Helical" evidence="6">
    <location>
        <begin position="12"/>
        <end position="35"/>
    </location>
</feature>
<feature type="transmembrane region" description="Helical" evidence="6">
    <location>
        <begin position="190"/>
        <end position="210"/>
    </location>
</feature>
<proteinExistence type="inferred from homology"/>
<evidence type="ECO:0000313" key="9">
    <source>
        <dbReference type="Proteomes" id="UP000598146"/>
    </source>
</evidence>
<comment type="similarity">
    <text evidence="2">Belongs to the EamA transporter family.</text>
</comment>
<organism evidence="8 9">
    <name type="scientific">Actinoplanes aureus</name>
    <dbReference type="NCBI Taxonomy" id="2792083"/>
    <lineage>
        <taxon>Bacteria</taxon>
        <taxon>Bacillati</taxon>
        <taxon>Actinomycetota</taxon>
        <taxon>Actinomycetes</taxon>
        <taxon>Micromonosporales</taxon>
        <taxon>Micromonosporaceae</taxon>
        <taxon>Actinoplanes</taxon>
    </lineage>
</organism>
<evidence type="ECO:0000256" key="1">
    <source>
        <dbReference type="ARBA" id="ARBA00004141"/>
    </source>
</evidence>
<dbReference type="GO" id="GO:0016020">
    <property type="term" value="C:membrane"/>
    <property type="evidence" value="ECO:0007669"/>
    <property type="project" value="UniProtKB-SubCell"/>
</dbReference>
<feature type="transmembrane region" description="Helical" evidence="6">
    <location>
        <begin position="132"/>
        <end position="152"/>
    </location>
</feature>
<evidence type="ECO:0000256" key="5">
    <source>
        <dbReference type="ARBA" id="ARBA00023136"/>
    </source>
</evidence>
<keyword evidence="3 6" id="KW-0812">Transmembrane</keyword>
<accession>A0A931CEY9</accession>
<dbReference type="InterPro" id="IPR000620">
    <property type="entry name" value="EamA_dom"/>
</dbReference>
<protein>
    <submittedName>
        <fullName evidence="8">EamA family transporter</fullName>
    </submittedName>
</protein>
<sequence>MSTSLSSAGNRLSFLQLSAAGVLWGTTGVVVQVVAGRTGLGALAIGFYRLAVAAVVLLAIGLPVWRRILAAFRAAPLATTAAGVGLAAYQALYFVAVRLGGVSVATVVSLGLAPVLLSAWETLRTGQRPSPATLSASIAAITGLVLIGGATIEPGAATAGLGLAAAVASGIVYAACTAVSRHTAQGVPPLVMTTLSCLVGAVALAPLAALEGLAFPPKPAPVALLIYAGAITTALAYAMFYSGLRHTSGSVAAIVTLLEPLTAALLAVLLIGEPLAGSTIAGGMLLLGAVAALYLRG</sequence>
<dbReference type="Proteomes" id="UP000598146">
    <property type="component" value="Unassembled WGS sequence"/>
</dbReference>
<dbReference type="PANTHER" id="PTHR32322">
    <property type="entry name" value="INNER MEMBRANE TRANSPORTER"/>
    <property type="match status" value="1"/>
</dbReference>
<evidence type="ECO:0000256" key="4">
    <source>
        <dbReference type="ARBA" id="ARBA00022989"/>
    </source>
</evidence>
<dbReference type="PANTHER" id="PTHR32322:SF2">
    <property type="entry name" value="EAMA DOMAIN-CONTAINING PROTEIN"/>
    <property type="match status" value="1"/>
</dbReference>
<evidence type="ECO:0000259" key="7">
    <source>
        <dbReference type="Pfam" id="PF00892"/>
    </source>
</evidence>
<dbReference type="AlphaFoldDB" id="A0A931CEY9"/>
<feature type="domain" description="EamA" evidence="7">
    <location>
        <begin position="161"/>
        <end position="293"/>
    </location>
</feature>
<dbReference type="Pfam" id="PF00892">
    <property type="entry name" value="EamA"/>
    <property type="match status" value="2"/>
</dbReference>
<gene>
    <name evidence="8" type="ORF">I4J89_46475</name>
</gene>
<feature type="transmembrane region" description="Helical" evidence="6">
    <location>
        <begin position="47"/>
        <end position="65"/>
    </location>
</feature>
<name>A0A931CEY9_9ACTN</name>
<dbReference type="EMBL" id="JADQTO010000047">
    <property type="protein sequence ID" value="MBG0568884.1"/>
    <property type="molecule type" value="Genomic_DNA"/>
</dbReference>
<dbReference type="InterPro" id="IPR037185">
    <property type="entry name" value="EmrE-like"/>
</dbReference>
<feature type="transmembrane region" description="Helical" evidence="6">
    <location>
        <begin position="158"/>
        <end position="178"/>
    </location>
</feature>
<feature type="transmembrane region" description="Helical" evidence="6">
    <location>
        <begin position="102"/>
        <end position="120"/>
    </location>
</feature>
<dbReference type="RefSeq" id="WP_196420652.1">
    <property type="nucleotide sequence ID" value="NZ_JADQTO010000047.1"/>
</dbReference>
<keyword evidence="5 6" id="KW-0472">Membrane</keyword>
<comment type="subcellular location">
    <subcellularLocation>
        <location evidence="1">Membrane</location>
        <topology evidence="1">Multi-pass membrane protein</topology>
    </subcellularLocation>
</comment>
<feature type="transmembrane region" description="Helical" evidence="6">
    <location>
        <begin position="277"/>
        <end position="295"/>
    </location>
</feature>
<comment type="caution">
    <text evidence="8">The sequence shown here is derived from an EMBL/GenBank/DDBJ whole genome shotgun (WGS) entry which is preliminary data.</text>
</comment>
<feature type="transmembrane region" description="Helical" evidence="6">
    <location>
        <begin position="222"/>
        <end position="244"/>
    </location>
</feature>
<feature type="domain" description="EamA" evidence="7">
    <location>
        <begin position="17"/>
        <end position="147"/>
    </location>
</feature>
<evidence type="ECO:0000256" key="6">
    <source>
        <dbReference type="SAM" id="Phobius"/>
    </source>
</evidence>